<dbReference type="Proteomes" id="UP000828390">
    <property type="component" value="Unassembled WGS sequence"/>
</dbReference>
<reference evidence="2" key="2">
    <citation type="submission" date="2020-11" db="EMBL/GenBank/DDBJ databases">
        <authorList>
            <person name="McCartney M.A."/>
            <person name="Auch B."/>
            <person name="Kono T."/>
            <person name="Mallez S."/>
            <person name="Becker A."/>
            <person name="Gohl D.M."/>
            <person name="Silverstein K.A.T."/>
            <person name="Koren S."/>
            <person name="Bechman K.B."/>
            <person name="Herman A."/>
            <person name="Abrahante J.E."/>
            <person name="Garbe J."/>
        </authorList>
    </citation>
    <scope>NUCLEOTIDE SEQUENCE</scope>
    <source>
        <strain evidence="2">Duluth1</strain>
        <tissue evidence="2">Whole animal</tissue>
    </source>
</reference>
<evidence type="ECO:0000313" key="3">
    <source>
        <dbReference type="Proteomes" id="UP000828390"/>
    </source>
</evidence>
<comment type="caution">
    <text evidence="2">The sequence shown here is derived from an EMBL/GenBank/DDBJ whole genome shotgun (WGS) entry which is preliminary data.</text>
</comment>
<evidence type="ECO:0000259" key="1">
    <source>
        <dbReference type="Pfam" id="PF04218"/>
    </source>
</evidence>
<keyword evidence="3" id="KW-1185">Reference proteome</keyword>
<gene>
    <name evidence="2" type="ORF">DPMN_025154</name>
</gene>
<evidence type="ECO:0000313" key="2">
    <source>
        <dbReference type="EMBL" id="KAH3862188.1"/>
    </source>
</evidence>
<dbReference type="InterPro" id="IPR009057">
    <property type="entry name" value="Homeodomain-like_sf"/>
</dbReference>
<accession>A0A9D4LR28</accession>
<proteinExistence type="predicted"/>
<dbReference type="InterPro" id="IPR007889">
    <property type="entry name" value="HTH_Psq"/>
</dbReference>
<reference evidence="2" key="1">
    <citation type="journal article" date="2019" name="bioRxiv">
        <title>The Genome of the Zebra Mussel, Dreissena polymorpha: A Resource for Invasive Species Research.</title>
        <authorList>
            <person name="McCartney M.A."/>
            <person name="Auch B."/>
            <person name="Kono T."/>
            <person name="Mallez S."/>
            <person name="Zhang Y."/>
            <person name="Obille A."/>
            <person name="Becker A."/>
            <person name="Abrahante J.E."/>
            <person name="Garbe J."/>
            <person name="Badalamenti J.P."/>
            <person name="Herman A."/>
            <person name="Mangelson H."/>
            <person name="Liachko I."/>
            <person name="Sullivan S."/>
            <person name="Sone E.D."/>
            <person name="Koren S."/>
            <person name="Silverstein K.A.T."/>
            <person name="Beckman K.B."/>
            <person name="Gohl D.M."/>
        </authorList>
    </citation>
    <scope>NUCLEOTIDE SEQUENCE</scope>
    <source>
        <strain evidence="2">Duluth1</strain>
        <tissue evidence="2">Whole animal</tissue>
    </source>
</reference>
<dbReference type="SUPFAM" id="SSF46689">
    <property type="entry name" value="Homeodomain-like"/>
    <property type="match status" value="1"/>
</dbReference>
<dbReference type="EMBL" id="JAIWYP010000002">
    <property type="protein sequence ID" value="KAH3862188.1"/>
    <property type="molecule type" value="Genomic_DNA"/>
</dbReference>
<organism evidence="2 3">
    <name type="scientific">Dreissena polymorpha</name>
    <name type="common">Zebra mussel</name>
    <name type="synonym">Mytilus polymorpha</name>
    <dbReference type="NCBI Taxonomy" id="45954"/>
    <lineage>
        <taxon>Eukaryota</taxon>
        <taxon>Metazoa</taxon>
        <taxon>Spiralia</taxon>
        <taxon>Lophotrochozoa</taxon>
        <taxon>Mollusca</taxon>
        <taxon>Bivalvia</taxon>
        <taxon>Autobranchia</taxon>
        <taxon>Heteroconchia</taxon>
        <taxon>Euheterodonta</taxon>
        <taxon>Imparidentia</taxon>
        <taxon>Neoheterodontei</taxon>
        <taxon>Myida</taxon>
        <taxon>Dreissenoidea</taxon>
        <taxon>Dreissenidae</taxon>
        <taxon>Dreissena</taxon>
    </lineage>
</organism>
<sequence length="65" mass="7540">MSDPPSKRWRVELSLEDKIKLIKESEMLPKPTLKMLSEKYGVGKSTIWDVVRKKSAYIFSVLKVT</sequence>
<dbReference type="AlphaFoldDB" id="A0A9D4LR28"/>
<dbReference type="GO" id="GO:0003677">
    <property type="term" value="F:DNA binding"/>
    <property type="evidence" value="ECO:0007669"/>
    <property type="project" value="InterPro"/>
</dbReference>
<dbReference type="Pfam" id="PF04218">
    <property type="entry name" value="CENP-B_N"/>
    <property type="match status" value="1"/>
</dbReference>
<dbReference type="Gene3D" id="1.10.10.60">
    <property type="entry name" value="Homeodomain-like"/>
    <property type="match status" value="1"/>
</dbReference>
<name>A0A9D4LR28_DREPO</name>
<protein>
    <recommendedName>
        <fullName evidence="1">HTH psq-type domain-containing protein</fullName>
    </recommendedName>
</protein>
<feature type="domain" description="HTH psq-type" evidence="1">
    <location>
        <begin position="7"/>
        <end position="56"/>
    </location>
</feature>